<comment type="similarity">
    <text evidence="5 17">Belongs to the GSP E family.</text>
</comment>
<dbReference type="InterPro" id="IPR001482">
    <property type="entry name" value="T2SS/T4SS_dom"/>
</dbReference>
<proteinExistence type="inferred from homology"/>
<gene>
    <name evidence="18" type="primary">gspE</name>
    <name evidence="18" type="ORF">FOB19_14930</name>
</gene>
<dbReference type="AlphaFoldDB" id="A0A2K8UL39"/>
<evidence type="ECO:0000256" key="2">
    <source>
        <dbReference type="ARBA" id="ARBA00003288"/>
    </source>
</evidence>
<reference evidence="18 19" key="1">
    <citation type="submission" date="2019-11" db="EMBL/GenBank/DDBJ databases">
        <title>FDA dAtabase for Regulatory Grade micrObial Sequences (FDA-ARGOS): Supporting development and validation of Infectious Disease Dx tests.</title>
        <authorList>
            <person name="Patel R."/>
            <person name="Rucinski S."/>
            <person name="Tallon L."/>
            <person name="Sadzewicz L."/>
            <person name="Vavikolanu K."/>
            <person name="Mehta A."/>
            <person name="Aluvathingal J."/>
            <person name="Nadendla S."/>
            <person name="Nandy P."/>
            <person name="Geyer C."/>
            <person name="Yan Y."/>
            <person name="Sichtig H."/>
        </authorList>
    </citation>
    <scope>NUCLEOTIDE SEQUENCE [LARGE SCALE GENOMIC DNA]</scope>
    <source>
        <strain evidence="18 19">FDAARGOS_557</strain>
    </source>
</reference>
<dbReference type="GO" id="GO:0005886">
    <property type="term" value="C:plasma membrane"/>
    <property type="evidence" value="ECO:0007669"/>
    <property type="project" value="UniProtKB-SubCell"/>
</dbReference>
<evidence type="ECO:0000256" key="3">
    <source>
        <dbReference type="ARBA" id="ARBA00004496"/>
    </source>
</evidence>
<evidence type="ECO:0000256" key="14">
    <source>
        <dbReference type="ARBA" id="ARBA00022967"/>
    </source>
</evidence>
<comment type="cofactor">
    <cofactor evidence="1">
        <name>Zn(2+)</name>
        <dbReference type="ChEBI" id="CHEBI:29105"/>
    </cofactor>
</comment>
<dbReference type="GO" id="GO:0046872">
    <property type="term" value="F:metal ion binding"/>
    <property type="evidence" value="ECO:0007669"/>
    <property type="project" value="UniProtKB-KW"/>
</dbReference>
<evidence type="ECO:0000256" key="15">
    <source>
        <dbReference type="ARBA" id="ARBA00023136"/>
    </source>
</evidence>
<evidence type="ECO:0000256" key="10">
    <source>
        <dbReference type="ARBA" id="ARBA00022741"/>
    </source>
</evidence>
<keyword evidence="9" id="KW-0479">Metal-binding</keyword>
<dbReference type="FunFam" id="3.40.50.300:FF:000398">
    <property type="entry name" value="Type IV pilus assembly ATPase PilB"/>
    <property type="match status" value="1"/>
</dbReference>
<dbReference type="PANTHER" id="PTHR30258:SF27">
    <property type="entry name" value="BACTERIOPHAGE ADSORPTION PROTEIN B-RELATED"/>
    <property type="match status" value="1"/>
</dbReference>
<comment type="subcellular location">
    <subcellularLocation>
        <location evidence="4 17">Cell inner membrane</location>
    </subcellularLocation>
    <subcellularLocation>
        <location evidence="3">Cytoplasm</location>
    </subcellularLocation>
</comment>
<evidence type="ECO:0000256" key="6">
    <source>
        <dbReference type="ARBA" id="ARBA00022448"/>
    </source>
</evidence>
<comment type="function">
    <text evidence="2 17">ATPase component of the type II secretion system required for the energy-dependent secretion of extracellular factors such as proteases and toxins from the periplasm. Acts as a molecular motor to provide the energy that is required for assembly of the pseudopilus and the extrusion of substrates generated in the cytoplasm.</text>
</comment>
<keyword evidence="14" id="KW-1278">Translocase</keyword>
<keyword evidence="12 17" id="KW-0067">ATP-binding</keyword>
<dbReference type="SUPFAM" id="SSF52540">
    <property type="entry name" value="P-loop containing nucleoside triphosphate hydrolases"/>
    <property type="match status" value="1"/>
</dbReference>
<dbReference type="PANTHER" id="PTHR30258">
    <property type="entry name" value="TYPE II SECRETION SYSTEM PROTEIN GSPE-RELATED"/>
    <property type="match status" value="1"/>
</dbReference>
<keyword evidence="15" id="KW-0472">Membrane</keyword>
<accession>A0A2K8UL39</accession>
<dbReference type="InterPro" id="IPR037257">
    <property type="entry name" value="T2SS_E_N_sf"/>
</dbReference>
<dbReference type="STRING" id="28090.GCA_002119785_00604"/>
<dbReference type="RefSeq" id="WP_004278254.1">
    <property type="nucleotide sequence ID" value="NZ_CP019143.2"/>
</dbReference>
<dbReference type="Pfam" id="PF22341">
    <property type="entry name" value="GSPE_N1E"/>
    <property type="match status" value="1"/>
</dbReference>
<dbReference type="InterPro" id="IPR003593">
    <property type="entry name" value="AAA+_ATPase"/>
</dbReference>
<dbReference type="Proteomes" id="UP000509126">
    <property type="component" value="Chromosome"/>
</dbReference>
<dbReference type="GO" id="GO:0015628">
    <property type="term" value="P:protein secretion by the type II secretion system"/>
    <property type="evidence" value="ECO:0007669"/>
    <property type="project" value="UniProtKB-UniRule"/>
</dbReference>
<dbReference type="SUPFAM" id="SSF160246">
    <property type="entry name" value="EspE N-terminal domain-like"/>
    <property type="match status" value="1"/>
</dbReference>
<dbReference type="GO" id="GO:0005524">
    <property type="term" value="F:ATP binding"/>
    <property type="evidence" value="ECO:0007669"/>
    <property type="project" value="UniProtKB-UniRule"/>
</dbReference>
<keyword evidence="6 17" id="KW-0813">Transport</keyword>
<dbReference type="InterPro" id="IPR054757">
    <property type="entry name" value="GSPE_N1E"/>
</dbReference>
<dbReference type="SMART" id="SM00382">
    <property type="entry name" value="AAA"/>
    <property type="match status" value="1"/>
</dbReference>
<evidence type="ECO:0000256" key="4">
    <source>
        <dbReference type="ARBA" id="ARBA00004533"/>
    </source>
</evidence>
<dbReference type="Gene3D" id="3.30.450.90">
    <property type="match status" value="1"/>
</dbReference>
<dbReference type="Pfam" id="PF00437">
    <property type="entry name" value="T2SSE"/>
    <property type="match status" value="1"/>
</dbReference>
<dbReference type="GO" id="GO:0008564">
    <property type="term" value="F:protein-exporting ATPase activity"/>
    <property type="evidence" value="ECO:0007669"/>
    <property type="project" value="UniProtKB-EC"/>
</dbReference>
<dbReference type="InterPro" id="IPR027417">
    <property type="entry name" value="P-loop_NTPase"/>
</dbReference>
<evidence type="ECO:0000313" key="19">
    <source>
        <dbReference type="Proteomes" id="UP000509126"/>
    </source>
</evidence>
<keyword evidence="10 17" id="KW-0547">Nucleotide-binding</keyword>
<evidence type="ECO:0000256" key="11">
    <source>
        <dbReference type="ARBA" id="ARBA00022833"/>
    </source>
</evidence>
<dbReference type="Gene3D" id="3.30.300.160">
    <property type="entry name" value="Type II secretion system, protein E, N-terminal domain"/>
    <property type="match status" value="1"/>
</dbReference>
<dbReference type="PROSITE" id="PS00662">
    <property type="entry name" value="T2SP_E"/>
    <property type="match status" value="1"/>
</dbReference>
<keyword evidence="11" id="KW-0862">Zinc</keyword>
<name>A0A2K8UL39_ACILW</name>
<evidence type="ECO:0000256" key="12">
    <source>
        <dbReference type="ARBA" id="ARBA00022840"/>
    </source>
</evidence>
<evidence type="ECO:0000256" key="17">
    <source>
        <dbReference type="RuleBase" id="RU366070"/>
    </source>
</evidence>
<dbReference type="CDD" id="cd01129">
    <property type="entry name" value="PulE-GspE-like"/>
    <property type="match status" value="1"/>
</dbReference>
<dbReference type="Gene3D" id="3.40.50.300">
    <property type="entry name" value="P-loop containing nucleotide triphosphate hydrolases"/>
    <property type="match status" value="1"/>
</dbReference>
<dbReference type="FunFam" id="3.30.450.90:FF:000001">
    <property type="entry name" value="Type II secretion system ATPase GspE"/>
    <property type="match status" value="1"/>
</dbReference>
<organism evidence="18 19">
    <name type="scientific">Acinetobacter lwoffii</name>
    <dbReference type="NCBI Taxonomy" id="28090"/>
    <lineage>
        <taxon>Bacteria</taxon>
        <taxon>Pseudomonadati</taxon>
        <taxon>Pseudomonadota</taxon>
        <taxon>Gammaproteobacteria</taxon>
        <taxon>Moraxellales</taxon>
        <taxon>Moraxellaceae</taxon>
        <taxon>Acinetobacter</taxon>
    </lineage>
</organism>
<dbReference type="GO" id="GO:0016887">
    <property type="term" value="F:ATP hydrolysis activity"/>
    <property type="evidence" value="ECO:0007669"/>
    <property type="project" value="TreeGrafter"/>
</dbReference>
<sequence length="495" mass="54930">MQVLKQLQIPYSFAKRHGVLLRYEGDQAFILRRDNTSMLALQEARRLLGYPAHFQLCSEQEFNQLLSSSFAGDSGESQQVAAGLEDHPDLLSLADSVPEAEDLMDQEDDAPIVRLINALLSEAIRVGASDIHIESFEKKLSVRLRVDGQLREIVQPRRELAPLLVSRIKVMAKLDIAEKRIPQDGRISLRLAGREVDVRVSTLPSSYGERVVMRLLDKQAGRLNMTHLGLMNNDYGRLKTLVHRPHGIILVTGPTGSGKTTTLYAALSDLNDGSKNILTAEDPIEYQLEGIGQTQVNTKVDMTFARALKAMLRQDPDVVMVGEIRDLETAEIAVQASLTGHLVLSTLHTNTAIGAVTRLKDMGIEPFLLSSSLIGVIAQRLVRTLCPHCATWHEADAFEKNLFGNIEHPQDLRLPQPQGCERCGNTGFSGRTAIYEIVPVDDHMRRLIHGNAAEYEIESYVRQQSGSIRDDGLRKVLAGKTTIEEVLRVTNEAVE</sequence>
<protein>
    <recommendedName>
        <fullName evidence="17">Type II secretion system protein E</fullName>
        <shortName evidence="17">T2SS protein E</shortName>
    </recommendedName>
    <alternativeName>
        <fullName evidence="17">Type II traffic warden ATPase</fullName>
    </alternativeName>
</protein>
<evidence type="ECO:0000256" key="8">
    <source>
        <dbReference type="ARBA" id="ARBA00022519"/>
    </source>
</evidence>
<keyword evidence="13 17" id="KW-0653">Protein transport</keyword>
<dbReference type="EMBL" id="CP054803">
    <property type="protein sequence ID" value="QKU22567.1"/>
    <property type="molecule type" value="Genomic_DNA"/>
</dbReference>
<evidence type="ECO:0000256" key="5">
    <source>
        <dbReference type="ARBA" id="ARBA00006611"/>
    </source>
</evidence>
<evidence type="ECO:0000256" key="13">
    <source>
        <dbReference type="ARBA" id="ARBA00022927"/>
    </source>
</evidence>
<evidence type="ECO:0000313" key="18">
    <source>
        <dbReference type="EMBL" id="QKU22567.1"/>
    </source>
</evidence>
<evidence type="ECO:0000256" key="1">
    <source>
        <dbReference type="ARBA" id="ARBA00001947"/>
    </source>
</evidence>
<evidence type="ECO:0000256" key="16">
    <source>
        <dbReference type="ARBA" id="ARBA00034006"/>
    </source>
</evidence>
<keyword evidence="8" id="KW-0997">Cell inner membrane</keyword>
<dbReference type="NCBIfam" id="TIGR02533">
    <property type="entry name" value="type_II_gspE"/>
    <property type="match status" value="1"/>
</dbReference>
<dbReference type="InterPro" id="IPR013369">
    <property type="entry name" value="T2SS_GspE"/>
</dbReference>
<evidence type="ECO:0000256" key="9">
    <source>
        <dbReference type="ARBA" id="ARBA00022723"/>
    </source>
</evidence>
<dbReference type="GO" id="GO:0005737">
    <property type="term" value="C:cytoplasm"/>
    <property type="evidence" value="ECO:0007669"/>
    <property type="project" value="UniProtKB-SubCell"/>
</dbReference>
<evidence type="ECO:0000256" key="7">
    <source>
        <dbReference type="ARBA" id="ARBA00022475"/>
    </source>
</evidence>
<keyword evidence="7" id="KW-1003">Cell membrane</keyword>
<comment type="catalytic activity">
    <reaction evidence="16">
        <text>ATP + H2O + cellular proteinSide 1 = ADP + phosphate + cellular proteinSide 2.</text>
        <dbReference type="EC" id="7.4.2.8"/>
    </reaction>
</comment>
<dbReference type="GO" id="GO:0015627">
    <property type="term" value="C:type II protein secretion system complex"/>
    <property type="evidence" value="ECO:0007669"/>
    <property type="project" value="UniProtKB-UniRule"/>
</dbReference>